<evidence type="ECO:0000313" key="5">
    <source>
        <dbReference type="Proteomes" id="UP000233597"/>
    </source>
</evidence>
<reference evidence="4 5" key="1">
    <citation type="submission" date="2017-09" db="EMBL/GenBank/DDBJ databases">
        <title>Biodiversity and function of Thalassospira species in the particle-attached aromatic-hydrocarbon-degrading consortia from the surface seawater of the South China Sea.</title>
        <authorList>
            <person name="Dong C."/>
            <person name="Liu R."/>
            <person name="Shao Z."/>
        </authorList>
    </citation>
    <scope>NUCLEOTIDE SEQUENCE [LARGE SCALE GENOMIC DNA]</scope>
    <source>
        <strain evidence="4 5">CSC1P2</strain>
    </source>
</reference>
<dbReference type="CDD" id="cd00299">
    <property type="entry name" value="GST_C_family"/>
    <property type="match status" value="1"/>
</dbReference>
<evidence type="ECO:0000259" key="2">
    <source>
        <dbReference type="PROSITE" id="PS50404"/>
    </source>
</evidence>
<dbReference type="OrthoDB" id="9810080at2"/>
<sequence>MAIRIYGDAGSGSLRRVTTAAKIMGIDIERVKIDLFKGESQTDAFKARLNPHGLTPVLEDEDTILWEASAINLYLASKADSPLVGRTEKERFQVLQWMFWSGEQWRTFTTTIFGERVAKPVMGQPEDEAVLKYAEDRIHGAAKVLNQHLEGRNFMVGDALTFADIDIAAPFSQINRAKFPFGDYPHLMAWHNNLLRTIPAWAETKAEVDERMETFLRSVGVTL</sequence>
<gene>
    <name evidence="4" type="ORF">COO20_21005</name>
</gene>
<dbReference type="GO" id="GO:0016740">
    <property type="term" value="F:transferase activity"/>
    <property type="evidence" value="ECO:0007669"/>
    <property type="project" value="UniProtKB-KW"/>
</dbReference>
<dbReference type="Gene3D" id="3.40.30.10">
    <property type="entry name" value="Glutaredoxin"/>
    <property type="match status" value="1"/>
</dbReference>
<dbReference type="EMBL" id="NWTK01000016">
    <property type="protein sequence ID" value="PKR50623.1"/>
    <property type="molecule type" value="Genomic_DNA"/>
</dbReference>
<dbReference type="InterPro" id="IPR036249">
    <property type="entry name" value="Thioredoxin-like_sf"/>
</dbReference>
<proteinExistence type="inferred from homology"/>
<dbReference type="SFLD" id="SFLDG00358">
    <property type="entry name" value="Main_(cytGST)"/>
    <property type="match status" value="1"/>
</dbReference>
<accession>A0A2N3KJH3</accession>
<feature type="domain" description="GST C-terminal" evidence="3">
    <location>
        <begin position="87"/>
        <end position="216"/>
    </location>
</feature>
<evidence type="ECO:0000256" key="1">
    <source>
        <dbReference type="RuleBase" id="RU003494"/>
    </source>
</evidence>
<dbReference type="PANTHER" id="PTHR44051">
    <property type="entry name" value="GLUTATHIONE S-TRANSFERASE-RELATED"/>
    <property type="match status" value="1"/>
</dbReference>
<dbReference type="SUPFAM" id="SSF47616">
    <property type="entry name" value="GST C-terminal domain-like"/>
    <property type="match status" value="1"/>
</dbReference>
<dbReference type="Proteomes" id="UP000233597">
    <property type="component" value="Unassembled WGS sequence"/>
</dbReference>
<dbReference type="InterPro" id="IPR010987">
    <property type="entry name" value="Glutathione-S-Trfase_C-like"/>
</dbReference>
<dbReference type="AlphaFoldDB" id="A0A2N3KJH3"/>
<dbReference type="SFLD" id="SFLDS00019">
    <property type="entry name" value="Glutathione_Transferase_(cytos"/>
    <property type="match status" value="1"/>
</dbReference>
<organism evidence="4 5">
    <name type="scientific">Thalassospira marina</name>
    <dbReference type="NCBI Taxonomy" id="2048283"/>
    <lineage>
        <taxon>Bacteria</taxon>
        <taxon>Pseudomonadati</taxon>
        <taxon>Pseudomonadota</taxon>
        <taxon>Alphaproteobacteria</taxon>
        <taxon>Rhodospirillales</taxon>
        <taxon>Thalassospiraceae</taxon>
        <taxon>Thalassospira</taxon>
    </lineage>
</organism>
<dbReference type="InterPro" id="IPR004045">
    <property type="entry name" value="Glutathione_S-Trfase_N"/>
</dbReference>
<dbReference type="InterPro" id="IPR004046">
    <property type="entry name" value="GST_C"/>
</dbReference>
<dbReference type="InterPro" id="IPR040079">
    <property type="entry name" value="Glutathione_S-Trfase"/>
</dbReference>
<dbReference type="RefSeq" id="WP_101270144.1">
    <property type="nucleotide sequence ID" value="NZ_NWTK01000016.1"/>
</dbReference>
<evidence type="ECO:0000313" key="4">
    <source>
        <dbReference type="EMBL" id="PKR50623.1"/>
    </source>
</evidence>
<comment type="caution">
    <text evidence="4">The sequence shown here is derived from an EMBL/GenBank/DDBJ whole genome shotgun (WGS) entry which is preliminary data.</text>
</comment>
<dbReference type="Gene3D" id="1.20.1050.10">
    <property type="match status" value="1"/>
</dbReference>
<dbReference type="Pfam" id="PF00043">
    <property type="entry name" value="GST_C"/>
    <property type="match status" value="1"/>
</dbReference>
<keyword evidence="4" id="KW-0808">Transferase</keyword>
<protein>
    <submittedName>
        <fullName evidence="4">Glutathione S-transferase</fullName>
    </submittedName>
</protein>
<dbReference type="PROSITE" id="PS50404">
    <property type="entry name" value="GST_NTER"/>
    <property type="match status" value="1"/>
</dbReference>
<feature type="domain" description="GST N-terminal" evidence="2">
    <location>
        <begin position="1"/>
        <end position="83"/>
    </location>
</feature>
<evidence type="ECO:0000259" key="3">
    <source>
        <dbReference type="PROSITE" id="PS50405"/>
    </source>
</evidence>
<dbReference type="PROSITE" id="PS50405">
    <property type="entry name" value="GST_CTER"/>
    <property type="match status" value="1"/>
</dbReference>
<dbReference type="PANTHER" id="PTHR44051:SF8">
    <property type="entry name" value="GLUTATHIONE S-TRANSFERASE GSTA"/>
    <property type="match status" value="1"/>
</dbReference>
<dbReference type="InterPro" id="IPR036282">
    <property type="entry name" value="Glutathione-S-Trfase_C_sf"/>
</dbReference>
<dbReference type="Pfam" id="PF02798">
    <property type="entry name" value="GST_N"/>
    <property type="match status" value="1"/>
</dbReference>
<comment type="similarity">
    <text evidence="1">Belongs to the GST superfamily.</text>
</comment>
<name>A0A2N3KJH3_9PROT</name>
<dbReference type="SUPFAM" id="SSF52833">
    <property type="entry name" value="Thioredoxin-like"/>
    <property type="match status" value="1"/>
</dbReference>